<dbReference type="GO" id="GO:0000172">
    <property type="term" value="C:ribonuclease MRP complex"/>
    <property type="evidence" value="ECO:0007669"/>
    <property type="project" value="UniProtKB-ARBA"/>
</dbReference>
<dbReference type="Gene3D" id="3.30.70.3250">
    <property type="entry name" value="Ribonuclease P, Pop5 subunit"/>
    <property type="match status" value="1"/>
</dbReference>
<comment type="similarity">
    <text evidence="3">Belongs to the eukaryotic/archaeal RNase P protein component 2 family.</text>
</comment>
<comment type="catalytic activity">
    <reaction evidence="1">
        <text>Endonucleolytic cleavage of RNA, removing 5'-extranucleotides from tRNA precursor.</text>
        <dbReference type="EC" id="3.1.26.5"/>
    </reaction>
</comment>
<protein>
    <recommendedName>
        <fullName evidence="8">Ribonuclease P/MRP protein subunit POP5</fullName>
        <ecNumber evidence="4">3.1.26.5</ecNumber>
    </recommendedName>
</protein>
<dbReference type="EMBL" id="CVMT01000001">
    <property type="protein sequence ID" value="CRG83892.1"/>
    <property type="molecule type" value="Genomic_DNA"/>
</dbReference>
<dbReference type="OrthoDB" id="24745at2759"/>
<evidence type="ECO:0000256" key="6">
    <source>
        <dbReference type="ARBA" id="ARBA00022801"/>
    </source>
</evidence>
<name>A0A0U1LM62_TALIS</name>
<dbReference type="GO" id="GO:0033204">
    <property type="term" value="F:ribonuclease P RNA binding"/>
    <property type="evidence" value="ECO:0007669"/>
    <property type="project" value="TreeGrafter"/>
</dbReference>
<gene>
    <name evidence="10" type="ORF">PISL3812_01248</name>
</gene>
<dbReference type="PANTHER" id="PTHR15441:SF2">
    <property type="entry name" value="RIBONUCLEASE P_MRP PROTEIN SUBUNIT POP5"/>
    <property type="match status" value="1"/>
</dbReference>
<dbReference type="OMA" id="IVRCPRA"/>
<dbReference type="GO" id="GO:0005730">
    <property type="term" value="C:nucleolus"/>
    <property type="evidence" value="ECO:0007669"/>
    <property type="project" value="TreeGrafter"/>
</dbReference>
<dbReference type="GO" id="GO:0004526">
    <property type="term" value="F:ribonuclease P activity"/>
    <property type="evidence" value="ECO:0007669"/>
    <property type="project" value="UniProtKB-EC"/>
</dbReference>
<accession>A0A0U1LM62</accession>
<dbReference type="SUPFAM" id="SSF160350">
    <property type="entry name" value="Rnp2-like"/>
    <property type="match status" value="1"/>
</dbReference>
<dbReference type="Pfam" id="PF01900">
    <property type="entry name" value="RNase_P_Rpp14"/>
    <property type="match status" value="1"/>
</dbReference>
<dbReference type="AlphaFoldDB" id="A0A0U1LM62"/>
<keyword evidence="6" id="KW-0378">Hydrolase</keyword>
<dbReference type="GO" id="GO:0000460">
    <property type="term" value="P:maturation of 5.8S rRNA"/>
    <property type="evidence" value="ECO:0007669"/>
    <property type="project" value="UniProtKB-ARBA"/>
</dbReference>
<dbReference type="STRING" id="28573.A0A0U1LM62"/>
<sequence>MVRIKHRYLLVDILYPEYSKSSSSSSSTPRHVQFHQPTADTLTPGLFSKLLRDTVSDLFGDYGVGKLGGATAGNLIVKYLSPATSTLIIRCPRAVYRLVWAALTYMHSVPTASATKHKRDTRPAVFRVVRVSGTMRKAEEEAIRRARREVLRTKGAVKQGLDGLLGGIIAAEGDDEEKDFVALDVDVDGDEDEDEEDEG</sequence>
<dbReference type="FunFam" id="3.30.70.3250:FF:000004">
    <property type="entry name" value="Ribonuclease P/MRP protein subunit POP5"/>
    <property type="match status" value="1"/>
</dbReference>
<evidence type="ECO:0000256" key="7">
    <source>
        <dbReference type="ARBA" id="ARBA00023242"/>
    </source>
</evidence>
<keyword evidence="5" id="KW-0819">tRNA processing</keyword>
<dbReference type="Proteomes" id="UP000054383">
    <property type="component" value="Unassembled WGS sequence"/>
</dbReference>
<dbReference type="GO" id="GO:0001682">
    <property type="term" value="P:tRNA 5'-leader removal"/>
    <property type="evidence" value="ECO:0007669"/>
    <property type="project" value="InterPro"/>
</dbReference>
<evidence type="ECO:0000256" key="4">
    <source>
        <dbReference type="ARBA" id="ARBA00012179"/>
    </source>
</evidence>
<evidence type="ECO:0000256" key="5">
    <source>
        <dbReference type="ARBA" id="ARBA00022694"/>
    </source>
</evidence>
<reference evidence="10 11" key="1">
    <citation type="submission" date="2015-04" db="EMBL/GenBank/DDBJ databases">
        <authorList>
            <person name="Syromyatnikov M.Y."/>
            <person name="Popov V.N."/>
        </authorList>
    </citation>
    <scope>NUCLEOTIDE SEQUENCE [LARGE SCALE GENOMIC DNA]</scope>
    <source>
        <strain evidence="10">WF-38-12</strain>
    </source>
</reference>
<proteinExistence type="inferred from homology"/>
<evidence type="ECO:0000256" key="9">
    <source>
        <dbReference type="ARBA" id="ARBA00055200"/>
    </source>
</evidence>
<dbReference type="InterPro" id="IPR002759">
    <property type="entry name" value="Pop5/Rpp14/Rnp2-like"/>
</dbReference>
<evidence type="ECO:0000256" key="2">
    <source>
        <dbReference type="ARBA" id="ARBA00004123"/>
    </source>
</evidence>
<evidence type="ECO:0000256" key="1">
    <source>
        <dbReference type="ARBA" id="ARBA00000928"/>
    </source>
</evidence>
<evidence type="ECO:0000256" key="8">
    <source>
        <dbReference type="ARBA" id="ARBA00044198"/>
    </source>
</evidence>
<dbReference type="EC" id="3.1.26.5" evidence="4"/>
<comment type="function">
    <text evidence="9">Component of ribonuclease P, a protein complex that generates mature tRNA molecules by cleaving their 5'-ends. Also a component of RNase MRP, which cleaves pre-rRNA sequences.</text>
</comment>
<organism evidence="10 11">
    <name type="scientific">Talaromyces islandicus</name>
    <name type="common">Penicillium islandicum</name>
    <dbReference type="NCBI Taxonomy" id="28573"/>
    <lineage>
        <taxon>Eukaryota</taxon>
        <taxon>Fungi</taxon>
        <taxon>Dikarya</taxon>
        <taxon>Ascomycota</taxon>
        <taxon>Pezizomycotina</taxon>
        <taxon>Eurotiomycetes</taxon>
        <taxon>Eurotiomycetidae</taxon>
        <taxon>Eurotiales</taxon>
        <taxon>Trichocomaceae</taxon>
        <taxon>Talaromyces</taxon>
        <taxon>Talaromyces sect. Islandici</taxon>
    </lineage>
</organism>
<dbReference type="InterPro" id="IPR038085">
    <property type="entry name" value="Rnp2-like_sf"/>
</dbReference>
<dbReference type="GO" id="GO:0030681">
    <property type="term" value="C:multimeric ribonuclease P complex"/>
    <property type="evidence" value="ECO:0007669"/>
    <property type="project" value="TreeGrafter"/>
</dbReference>
<keyword evidence="11" id="KW-1185">Reference proteome</keyword>
<comment type="subcellular location">
    <subcellularLocation>
        <location evidence="2">Nucleus</location>
    </subcellularLocation>
</comment>
<evidence type="ECO:0000313" key="10">
    <source>
        <dbReference type="EMBL" id="CRG83892.1"/>
    </source>
</evidence>
<evidence type="ECO:0000313" key="11">
    <source>
        <dbReference type="Proteomes" id="UP000054383"/>
    </source>
</evidence>
<keyword evidence="7" id="KW-0539">Nucleus</keyword>
<evidence type="ECO:0000256" key="3">
    <source>
        <dbReference type="ARBA" id="ARBA00010800"/>
    </source>
</evidence>
<dbReference type="PANTHER" id="PTHR15441">
    <property type="entry name" value="RIBONUCLEASE P PROTEIN SUBUNIT P14"/>
    <property type="match status" value="1"/>
</dbReference>